<evidence type="ECO:0000313" key="2">
    <source>
        <dbReference type="Proteomes" id="UP001430804"/>
    </source>
</evidence>
<proteinExistence type="predicted"/>
<dbReference type="EMBL" id="JAHWQX010000002">
    <property type="protein sequence ID" value="MBW3097075.1"/>
    <property type="molecule type" value="Genomic_DNA"/>
</dbReference>
<evidence type="ECO:0000313" key="1">
    <source>
        <dbReference type="EMBL" id="MBW3097075.1"/>
    </source>
</evidence>
<reference evidence="1" key="1">
    <citation type="submission" date="2021-07" db="EMBL/GenBank/DDBJ databases">
        <title>Pseudohoeflea marina sp. nov. a polyhydroxyalcanoate-producing bacterium.</title>
        <authorList>
            <person name="Zheng W."/>
            <person name="Yu S."/>
            <person name="Huang Y."/>
        </authorList>
    </citation>
    <scope>NUCLEOTIDE SEQUENCE</scope>
    <source>
        <strain evidence="1">DP4N28-3</strain>
    </source>
</reference>
<organism evidence="1 2">
    <name type="scientific">Pseudohoeflea coraliihabitans</name>
    <dbReference type="NCBI Taxonomy" id="2860393"/>
    <lineage>
        <taxon>Bacteria</taxon>
        <taxon>Pseudomonadati</taxon>
        <taxon>Pseudomonadota</taxon>
        <taxon>Alphaproteobacteria</taxon>
        <taxon>Hyphomicrobiales</taxon>
        <taxon>Rhizobiaceae</taxon>
        <taxon>Pseudohoeflea</taxon>
    </lineage>
</organism>
<gene>
    <name evidence="1" type="ORF">KY465_07265</name>
</gene>
<dbReference type="RefSeq" id="WP_219201017.1">
    <property type="nucleotide sequence ID" value="NZ_JAHWQX010000002.1"/>
</dbReference>
<comment type="caution">
    <text evidence="1">The sequence shown here is derived from an EMBL/GenBank/DDBJ whole genome shotgun (WGS) entry which is preliminary data.</text>
</comment>
<protein>
    <submittedName>
        <fullName evidence="1">Uncharacterized protein</fullName>
    </submittedName>
</protein>
<dbReference type="Proteomes" id="UP001430804">
    <property type="component" value="Unassembled WGS sequence"/>
</dbReference>
<sequence length="75" mass="7977">MILADIRSMKTMPAGAGDVRLIFLPVLCSAKGRIHKLIICNVQPVASAAGPVATYTIVNLLDVQCGRERAFPPDA</sequence>
<keyword evidence="2" id="KW-1185">Reference proteome</keyword>
<accession>A0ABS6WMF4</accession>
<name>A0ABS6WMF4_9HYPH</name>